<dbReference type="InterPro" id="IPR012675">
    <property type="entry name" value="Beta-grasp_dom_sf"/>
</dbReference>
<dbReference type="PANTHER" id="PTHR42895">
    <property type="entry name" value="IRON-SULFUR CLUSTER-BINDING PROTEIN-RELATED"/>
    <property type="match status" value="1"/>
</dbReference>
<name>A0A1H2Q672_9FIRM</name>
<dbReference type="AlphaFoldDB" id="A0A1H2Q672"/>
<dbReference type="SUPFAM" id="SSF53067">
    <property type="entry name" value="Actin-like ATPase domain"/>
    <property type="match status" value="1"/>
</dbReference>
<keyword evidence="3" id="KW-1185">Reference proteome</keyword>
<dbReference type="InterPro" id="IPR001041">
    <property type="entry name" value="2Fe-2S_ferredoxin-type"/>
</dbReference>
<dbReference type="InterPro" id="IPR041414">
    <property type="entry name" value="Raco-like_middle"/>
</dbReference>
<dbReference type="InterPro" id="IPR042259">
    <property type="entry name" value="Raco-like_middle_sf"/>
</dbReference>
<dbReference type="Gene3D" id="3.30.420.480">
    <property type="entry name" value="Domain of unknown function (DUF4445)"/>
    <property type="match status" value="1"/>
</dbReference>
<accession>A0A1H2Q672</accession>
<dbReference type="Proteomes" id="UP000198828">
    <property type="component" value="Unassembled WGS sequence"/>
</dbReference>
<dbReference type="EMBL" id="FNNG01000001">
    <property type="protein sequence ID" value="SDW02707.1"/>
    <property type="molecule type" value="Genomic_DNA"/>
</dbReference>
<dbReference type="Pfam" id="PF14574">
    <property type="entry name" value="RACo_C_ter"/>
    <property type="match status" value="1"/>
</dbReference>
<dbReference type="GO" id="GO:0051536">
    <property type="term" value="F:iron-sulfur cluster binding"/>
    <property type="evidence" value="ECO:0007669"/>
    <property type="project" value="InterPro"/>
</dbReference>
<dbReference type="InterPro" id="IPR036010">
    <property type="entry name" value="2Fe-2S_ferredoxin-like_sf"/>
</dbReference>
<dbReference type="InterPro" id="IPR052911">
    <property type="entry name" value="Corrinoid_activation_enz"/>
</dbReference>
<organism evidence="2 3">
    <name type="scientific">Tepidimicrobium xylanilyticum</name>
    <dbReference type="NCBI Taxonomy" id="1123352"/>
    <lineage>
        <taxon>Bacteria</taxon>
        <taxon>Bacillati</taxon>
        <taxon>Bacillota</taxon>
        <taxon>Tissierellia</taxon>
        <taxon>Tissierellales</taxon>
        <taxon>Tepidimicrobiaceae</taxon>
        <taxon>Tepidimicrobium</taxon>
    </lineage>
</organism>
<gene>
    <name evidence="2" type="ORF">SAMN05660923_00070</name>
</gene>
<dbReference type="InterPro" id="IPR043129">
    <property type="entry name" value="ATPase_NBD"/>
</dbReference>
<evidence type="ECO:0000259" key="1">
    <source>
        <dbReference type="PROSITE" id="PS51085"/>
    </source>
</evidence>
<evidence type="ECO:0000313" key="2">
    <source>
        <dbReference type="EMBL" id="SDW02707.1"/>
    </source>
</evidence>
<protein>
    <submittedName>
        <fullName evidence="2">Uncharacterized 2Fe-2 and 4Fe-4S clusters-containing protein, contains DUF4445 domain</fullName>
    </submittedName>
</protein>
<dbReference type="Gene3D" id="3.10.20.30">
    <property type="match status" value="1"/>
</dbReference>
<dbReference type="PROSITE" id="PS51085">
    <property type="entry name" value="2FE2S_FER_2"/>
    <property type="match status" value="1"/>
</dbReference>
<dbReference type="PANTHER" id="PTHR42895:SF2">
    <property type="entry name" value="IRON-SULFUR CLUSTER PROTEIN"/>
    <property type="match status" value="1"/>
</dbReference>
<dbReference type="Pfam" id="PF17651">
    <property type="entry name" value="Raco_middle"/>
    <property type="match status" value="1"/>
</dbReference>
<dbReference type="SUPFAM" id="SSF54292">
    <property type="entry name" value="2Fe-2S ferredoxin-like"/>
    <property type="match status" value="1"/>
</dbReference>
<feature type="domain" description="2Fe-2S ferredoxin-type" evidence="1">
    <location>
        <begin position="14"/>
        <end position="102"/>
    </location>
</feature>
<dbReference type="Pfam" id="PF00111">
    <property type="entry name" value="Fer2"/>
    <property type="match status" value="1"/>
</dbReference>
<proteinExistence type="predicted"/>
<reference evidence="2 3" key="1">
    <citation type="submission" date="2016-10" db="EMBL/GenBank/DDBJ databases">
        <authorList>
            <person name="de Groot N.N."/>
        </authorList>
    </citation>
    <scope>NUCLEOTIDE SEQUENCE [LARGE SCALE GENOMIC DNA]</scope>
    <source>
        <strain evidence="2 3">DSM 23310</strain>
    </source>
</reference>
<dbReference type="CDD" id="cd00207">
    <property type="entry name" value="fer2"/>
    <property type="match status" value="1"/>
</dbReference>
<sequence>MQTYLKNERKYAMPKVSFAKENICIEVEKNTILLDAIRKANLNIETPCNGMGFCGKCKVIAKGQLSEPTDREEKIINGEKNERLSCMAEILGDVEVELIEKQKVLKTINKGFSIDVEIDGPVKLVKLPEINRLSPVPYVDDIGYKVSSPDLYRKIAFIEEGSFKEIWGVVFEDKLLDICTYKKDILGLAIDIGTTGVSYYLVDLSNGEIVKNLSSLNPQTQYGGDVLTRITYCMENSSGAVKLQELIIDEINNSINKIVDDYYSISDIYHIAIAANTTMIHLLLGINPRSLAVSPYRSVFLDCQSIKARDISIKANDEALLTIIPSASSYVGGDIVSGIMASGFQNNKKAVYIDIGTNGELAALRDGKIICTSTAAGPALEGMNIECGCRAEDGAIERFDIDEEYNIHYSTIGNSKAIGICGSGLIDIAGALVRRGIIMKSGRWNKDIHPKLAERLVDKKFYITDDVYISQKDIRQIQLAKGAIAAGVTMMLDQIGLGIEDIPLIYIAGAFGYHINPNNIKEIGLIPKGFNGDIKFLGNTSLEGARLALINADCYKMVYDIKENMEVLELSLKENFQDVFVSHLNF</sequence>
<evidence type="ECO:0000313" key="3">
    <source>
        <dbReference type="Proteomes" id="UP000198828"/>
    </source>
</evidence>
<dbReference type="InterPro" id="IPR027980">
    <property type="entry name" value="RACo_C"/>
</dbReference>